<evidence type="ECO:0000256" key="1">
    <source>
        <dbReference type="ARBA" id="ARBA00007416"/>
    </source>
</evidence>
<feature type="domain" description="Polycomb protein VEFS-Box" evidence="9">
    <location>
        <begin position="335"/>
        <end position="383"/>
    </location>
</feature>
<keyword evidence="3" id="KW-0863">Zinc-finger</keyword>
<evidence type="ECO:0000256" key="8">
    <source>
        <dbReference type="SAM" id="MobiDB-lite"/>
    </source>
</evidence>
<dbReference type="InterPro" id="IPR057540">
    <property type="entry name" value="Znf_SUZ12"/>
</dbReference>
<dbReference type="Proteomes" id="UP000695022">
    <property type="component" value="Unplaced"/>
</dbReference>
<evidence type="ECO:0000313" key="12">
    <source>
        <dbReference type="RefSeq" id="XP_014666006.1"/>
    </source>
</evidence>
<proteinExistence type="inferred from homology"/>
<dbReference type="CDD" id="cd21750">
    <property type="entry name" value="ZnB-Zn_SUZ12"/>
    <property type="match status" value="1"/>
</dbReference>
<feature type="region of interest" description="Disordered" evidence="8">
    <location>
        <begin position="746"/>
        <end position="787"/>
    </location>
</feature>
<evidence type="ECO:0000256" key="2">
    <source>
        <dbReference type="ARBA" id="ARBA00022723"/>
    </source>
</evidence>
<evidence type="ECO:0000256" key="5">
    <source>
        <dbReference type="ARBA" id="ARBA00022853"/>
    </source>
</evidence>
<dbReference type="CDD" id="cd21551">
    <property type="entry name" value="VEFS-box_SUZ12"/>
    <property type="match status" value="1"/>
</dbReference>
<gene>
    <name evidence="12" type="primary">LOC106807982</name>
</gene>
<dbReference type="RefSeq" id="XP_014666006.1">
    <property type="nucleotide sequence ID" value="XM_014810520.1"/>
</dbReference>
<keyword evidence="6" id="KW-0805">Transcription regulation</keyword>
<keyword evidence="11" id="KW-1185">Reference proteome</keyword>
<keyword evidence="4" id="KW-0862">Zinc</keyword>
<accession>A0ABM1E1D5</accession>
<evidence type="ECO:0000259" key="10">
    <source>
        <dbReference type="Pfam" id="PF23320"/>
    </source>
</evidence>
<dbReference type="GeneID" id="106807982"/>
<comment type="similarity">
    <text evidence="1">Belongs to the VEFS (VRN2-EMF2-FIS2-SU(Z)12) family.</text>
</comment>
<evidence type="ECO:0000256" key="4">
    <source>
        <dbReference type="ARBA" id="ARBA00022833"/>
    </source>
</evidence>
<dbReference type="PANTHER" id="PTHR22597:SF0">
    <property type="entry name" value="POLYCOMB PROTEIN SUZ12"/>
    <property type="match status" value="1"/>
</dbReference>
<evidence type="ECO:0000256" key="3">
    <source>
        <dbReference type="ARBA" id="ARBA00022771"/>
    </source>
</evidence>
<dbReference type="PANTHER" id="PTHR22597">
    <property type="entry name" value="POLYCOMB GROUP PROTEIN"/>
    <property type="match status" value="1"/>
</dbReference>
<dbReference type="Pfam" id="PF09733">
    <property type="entry name" value="VEFS-Box"/>
    <property type="match status" value="2"/>
</dbReference>
<evidence type="ECO:0000259" key="9">
    <source>
        <dbReference type="Pfam" id="PF09733"/>
    </source>
</evidence>
<feature type="region of interest" description="Disordered" evidence="8">
    <location>
        <begin position="300"/>
        <end position="322"/>
    </location>
</feature>
<keyword evidence="7" id="KW-0804">Transcription</keyword>
<feature type="domain" description="Polycomb protein VEFS-Box" evidence="9">
    <location>
        <begin position="627"/>
        <end position="698"/>
    </location>
</feature>
<feature type="domain" description="Polycomb protein SUZ12-like zinc finger" evidence="10">
    <location>
        <begin position="499"/>
        <end position="565"/>
    </location>
</feature>
<keyword evidence="2" id="KW-0479">Metal-binding</keyword>
<sequence>MPPKKREKTEEVPEKTQLEQLQADHELFLQAFEKPTQIYRYLRTRSLISPILLQRTLSYMKHHMSRNNATRASFQVDSLLERATNEKLAKAECIKSGFMNLIFLGFYDSNTKIANGAATIEVIVVKICHKKRKEVSSPSKHIQIGSVEVPYNPDGSHAGPTSAVSVPSDSFNLNNGHSVKSYTMLLRATAQPSGRAAAAASPIMCNGDASELGFAVRHQQQYGSQDEARERTTALRPGGSLNWMAAVQPTERPSPSFLATAGFTFSLRALGFVGRAPLRRRQRIEVAINRTANDACVNTGKRLRRSSQSQTQATAKPGRNGPVRRSEVTQLLVIRYIADCQIFSACQLFIEEAGREVLRRRLYRNFVVHLTNLCDFGLLKSYQILTVLRQLDRLKDPPPTPPTQEPREICVANGNRTAHSVADGGHRERAARLSSADEQTGALQVVLYSCCPIDSPLCWFTEGVRGRASRTSAKAEAEATPPPPPPGVAVTTEPVKRLRIFYHFLYGSNMRQQTEARDDLHCPWCSLNCMQLYSLLKHLKLCHSRFTFTYVPHAKGARIEVAINDCYDGSYTGNPQTLVDTQRLLAYRRNGPSAPQEVNSCSYQLAWFYQVRCGRGPPSWLVYPVQCSDRLYYHTDSNRPVRANEEEVDSDDEVDPDWLRTKTIHMIDEFSDVNEGEKELTKLWNLHILKHQYIANCRSSAVSARVSLFIEEAGARCCVAASLPQTYVVPPQRTVRLRLLKSYRYSPSCGSSDRLKIPPPTPPPTTKSRGARGPREPADERRRRGGG</sequence>
<reference evidence="12" key="1">
    <citation type="submission" date="2025-08" db="UniProtKB">
        <authorList>
            <consortium name="RefSeq"/>
        </authorList>
    </citation>
    <scope>IDENTIFICATION</scope>
</reference>
<evidence type="ECO:0000256" key="7">
    <source>
        <dbReference type="ARBA" id="ARBA00023163"/>
    </source>
</evidence>
<keyword evidence="5" id="KW-0156">Chromatin regulator</keyword>
<feature type="region of interest" description="Disordered" evidence="8">
    <location>
        <begin position="471"/>
        <end position="490"/>
    </location>
</feature>
<dbReference type="Pfam" id="PF23320">
    <property type="entry name" value="Zn_SUZ12"/>
    <property type="match status" value="1"/>
</dbReference>
<protein>
    <submittedName>
        <fullName evidence="12">Polycomb protein suz12-B-like</fullName>
    </submittedName>
</protein>
<evidence type="ECO:0000313" key="11">
    <source>
        <dbReference type="Proteomes" id="UP000695022"/>
    </source>
</evidence>
<dbReference type="InterPro" id="IPR019135">
    <property type="entry name" value="Polycomb_protein_VEFS-Box"/>
</dbReference>
<name>A0ABM1E1D5_PRICU</name>
<evidence type="ECO:0000256" key="6">
    <source>
        <dbReference type="ARBA" id="ARBA00023015"/>
    </source>
</evidence>
<dbReference type="CDD" id="cd21740">
    <property type="entry name" value="C2_II_SUZ12"/>
    <property type="match status" value="1"/>
</dbReference>
<organism evidence="11 12">
    <name type="scientific">Priapulus caudatus</name>
    <name type="common">Priapulid worm</name>
    <dbReference type="NCBI Taxonomy" id="37621"/>
    <lineage>
        <taxon>Eukaryota</taxon>
        <taxon>Metazoa</taxon>
        <taxon>Ecdysozoa</taxon>
        <taxon>Scalidophora</taxon>
        <taxon>Priapulida</taxon>
        <taxon>Priapulimorpha</taxon>
        <taxon>Priapulimorphida</taxon>
        <taxon>Priapulidae</taxon>
        <taxon>Priapulus</taxon>
    </lineage>
</organism>
<feature type="compositionally biased region" description="Basic and acidic residues" evidence="8">
    <location>
        <begin position="773"/>
        <end position="787"/>
    </location>
</feature>